<dbReference type="PANTHER" id="PTHR24242:SF359">
    <property type="entry name" value="ODORANT RECEPTOR-RELATED"/>
    <property type="match status" value="1"/>
</dbReference>
<evidence type="ECO:0000256" key="6">
    <source>
        <dbReference type="ARBA" id="ARBA00022989"/>
    </source>
</evidence>
<evidence type="ECO:0000256" key="3">
    <source>
        <dbReference type="ARBA" id="ARBA00022606"/>
    </source>
</evidence>
<proteinExistence type="inferred from homology"/>
<keyword evidence="11" id="KW-0325">Glycoprotein</keyword>
<keyword evidence="5 14" id="KW-0552">Olfaction</keyword>
<evidence type="ECO:0000256" key="1">
    <source>
        <dbReference type="ARBA" id="ARBA00004651"/>
    </source>
</evidence>
<feature type="transmembrane region" description="Helical" evidence="14">
    <location>
        <begin position="101"/>
        <end position="123"/>
    </location>
</feature>
<evidence type="ECO:0000256" key="4">
    <source>
        <dbReference type="ARBA" id="ARBA00022692"/>
    </source>
</evidence>
<feature type="transmembrane region" description="Helical" evidence="14">
    <location>
        <begin position="241"/>
        <end position="261"/>
    </location>
</feature>
<keyword evidence="17" id="KW-1185">Reference proteome</keyword>
<keyword evidence="12 13" id="KW-0807">Transducer</keyword>
<keyword evidence="2 14" id="KW-1003">Cell membrane</keyword>
<protein>
    <recommendedName>
        <fullName evidence="14">Olfactory receptor</fullName>
    </recommendedName>
</protein>
<feature type="transmembrane region" description="Helical" evidence="14">
    <location>
        <begin position="143"/>
        <end position="166"/>
    </location>
</feature>
<dbReference type="Pfam" id="PF13853">
    <property type="entry name" value="7tm_4"/>
    <property type="match status" value="1"/>
</dbReference>
<dbReference type="FunFam" id="1.20.1070.10:FF:000024">
    <property type="entry name" value="Olfactory receptor"/>
    <property type="match status" value="1"/>
</dbReference>
<name>A0A8C4X5V8_ERPCA</name>
<keyword evidence="8 14" id="KW-0472">Membrane</keyword>
<reference evidence="16" key="2">
    <citation type="submission" date="2025-08" db="UniProtKB">
        <authorList>
            <consortium name="Ensembl"/>
        </authorList>
    </citation>
    <scope>IDENTIFICATION</scope>
</reference>
<evidence type="ECO:0000313" key="16">
    <source>
        <dbReference type="Ensembl" id="ENSECRP00000007781.1"/>
    </source>
</evidence>
<keyword evidence="4 13" id="KW-0812">Transmembrane</keyword>
<dbReference type="SUPFAM" id="SSF81321">
    <property type="entry name" value="Family A G protein-coupled receptor-like"/>
    <property type="match status" value="1"/>
</dbReference>
<dbReference type="PRINTS" id="PR00237">
    <property type="entry name" value="GPCRRHODOPSN"/>
</dbReference>
<dbReference type="Proteomes" id="UP000694620">
    <property type="component" value="Chromosome 4"/>
</dbReference>
<dbReference type="GeneTree" id="ENSGT00940000161369"/>
<reference evidence="16" key="1">
    <citation type="submission" date="2021-06" db="EMBL/GenBank/DDBJ databases">
        <authorList>
            <consortium name="Wellcome Sanger Institute Data Sharing"/>
        </authorList>
    </citation>
    <scope>NUCLEOTIDE SEQUENCE [LARGE SCALE GENOMIC DNA]</scope>
</reference>
<dbReference type="GO" id="GO:0004930">
    <property type="term" value="F:G protein-coupled receptor activity"/>
    <property type="evidence" value="ECO:0007669"/>
    <property type="project" value="UniProtKB-KW"/>
</dbReference>
<feature type="transmembrane region" description="Helical" evidence="14">
    <location>
        <begin position="29"/>
        <end position="51"/>
    </location>
</feature>
<evidence type="ECO:0000256" key="10">
    <source>
        <dbReference type="ARBA" id="ARBA00023170"/>
    </source>
</evidence>
<dbReference type="InterPro" id="IPR000725">
    <property type="entry name" value="Olfact_rcpt"/>
</dbReference>
<evidence type="ECO:0000256" key="12">
    <source>
        <dbReference type="ARBA" id="ARBA00023224"/>
    </source>
</evidence>
<reference evidence="16" key="3">
    <citation type="submission" date="2025-09" db="UniProtKB">
        <authorList>
            <consortium name="Ensembl"/>
        </authorList>
    </citation>
    <scope>IDENTIFICATION</scope>
</reference>
<evidence type="ECO:0000256" key="11">
    <source>
        <dbReference type="ARBA" id="ARBA00023180"/>
    </source>
</evidence>
<accession>A0A8C4X5V8</accession>
<comment type="similarity">
    <text evidence="13">Belongs to the G-protein coupled receptor 1 family.</text>
</comment>
<evidence type="ECO:0000256" key="13">
    <source>
        <dbReference type="RuleBase" id="RU000688"/>
    </source>
</evidence>
<dbReference type="PANTHER" id="PTHR24242">
    <property type="entry name" value="G-PROTEIN COUPLED RECEPTOR"/>
    <property type="match status" value="1"/>
</dbReference>
<dbReference type="PRINTS" id="PR00245">
    <property type="entry name" value="OLFACTORYR"/>
</dbReference>
<dbReference type="InterPro" id="IPR000276">
    <property type="entry name" value="GPCR_Rhodpsn"/>
</dbReference>
<feature type="transmembrane region" description="Helical" evidence="14">
    <location>
        <begin position="63"/>
        <end position="81"/>
    </location>
</feature>
<evidence type="ECO:0000256" key="9">
    <source>
        <dbReference type="ARBA" id="ARBA00023157"/>
    </source>
</evidence>
<feature type="transmembrane region" description="Helical" evidence="14">
    <location>
        <begin position="267"/>
        <end position="289"/>
    </location>
</feature>
<dbReference type="PROSITE" id="PS50262">
    <property type="entry name" value="G_PROTEIN_RECEP_F1_2"/>
    <property type="match status" value="1"/>
</dbReference>
<feature type="domain" description="G-protein coupled receptors family 1 profile" evidence="15">
    <location>
        <begin position="44"/>
        <end position="289"/>
    </location>
</feature>
<dbReference type="InterPro" id="IPR050939">
    <property type="entry name" value="Olfactory_GPCR1"/>
</dbReference>
<dbReference type="Ensembl" id="ENSECRT00000007904.1">
    <property type="protein sequence ID" value="ENSECRP00000007781.1"/>
    <property type="gene ID" value="ENSECRG00000005195.1"/>
</dbReference>
<dbReference type="SMART" id="SM01381">
    <property type="entry name" value="7TM_GPCR_Srsx"/>
    <property type="match status" value="1"/>
</dbReference>
<dbReference type="AlphaFoldDB" id="A0A8C4X5V8"/>
<dbReference type="Gene3D" id="1.20.1070.10">
    <property type="entry name" value="Rhodopsin 7-helix transmembrane proteins"/>
    <property type="match status" value="1"/>
</dbReference>
<evidence type="ECO:0000259" key="15">
    <source>
        <dbReference type="PROSITE" id="PS50262"/>
    </source>
</evidence>
<dbReference type="PROSITE" id="PS00237">
    <property type="entry name" value="G_PROTEIN_RECEP_F1_1"/>
    <property type="match status" value="1"/>
</dbReference>
<dbReference type="GO" id="GO:0005886">
    <property type="term" value="C:plasma membrane"/>
    <property type="evidence" value="ECO:0007669"/>
    <property type="project" value="UniProtKB-SubCell"/>
</dbReference>
<evidence type="ECO:0000256" key="2">
    <source>
        <dbReference type="ARBA" id="ARBA00022475"/>
    </source>
</evidence>
<dbReference type="GO" id="GO:0004984">
    <property type="term" value="F:olfactory receptor activity"/>
    <property type="evidence" value="ECO:0007669"/>
    <property type="project" value="InterPro"/>
</dbReference>
<keyword evidence="10 13" id="KW-0675">Receptor</keyword>
<evidence type="ECO:0000256" key="7">
    <source>
        <dbReference type="ARBA" id="ARBA00023040"/>
    </source>
</evidence>
<evidence type="ECO:0000313" key="17">
    <source>
        <dbReference type="Proteomes" id="UP000694620"/>
    </source>
</evidence>
<keyword evidence="7 13" id="KW-0297">G-protein coupled receptor</keyword>
<sequence length="321" mass="36498">AEMNKNLTDDPIAEIFFLGFAGIKQYPQMLGVLFFIVYILSIFGNIFVFCVIKKEEQLHTPMYIIISNLALSDIVYTTIVMPKIIEMYLFNNYAMQFNACVVQMCFLHFLAGVESFLLVVMALDRYVSICNPLRYPSLITHNLTYVMCLVCWVCPLFVPGLLFAYYVGLPYCGPNKIPHLYCEYALVVRLACTDTTSNVNVGITLGCVLLLGCFSIICLSYFQIIIAIFKVTQPGGRSKAFYTCSTQLVVICIFMLPRIFAYVSLNFFNIIALGFFYSVFPPFIHPVIYSLRTKEIRAFILKSFRMKTINIPGVKLENISA</sequence>
<organism evidence="16 17">
    <name type="scientific">Erpetoichthys calabaricus</name>
    <name type="common">Rope fish</name>
    <name type="synonym">Calamoichthys calabaricus</name>
    <dbReference type="NCBI Taxonomy" id="27687"/>
    <lineage>
        <taxon>Eukaryota</taxon>
        <taxon>Metazoa</taxon>
        <taxon>Chordata</taxon>
        <taxon>Craniata</taxon>
        <taxon>Vertebrata</taxon>
        <taxon>Euteleostomi</taxon>
        <taxon>Actinopterygii</taxon>
        <taxon>Polypteriformes</taxon>
        <taxon>Polypteridae</taxon>
        <taxon>Erpetoichthys</taxon>
    </lineage>
</organism>
<evidence type="ECO:0000256" key="14">
    <source>
        <dbReference type="RuleBase" id="RU363047"/>
    </source>
</evidence>
<evidence type="ECO:0000256" key="8">
    <source>
        <dbReference type="ARBA" id="ARBA00023136"/>
    </source>
</evidence>
<feature type="transmembrane region" description="Helical" evidence="14">
    <location>
        <begin position="203"/>
        <end position="229"/>
    </location>
</feature>
<keyword evidence="9" id="KW-1015">Disulfide bond</keyword>
<dbReference type="InterPro" id="IPR017452">
    <property type="entry name" value="GPCR_Rhodpsn_7TM"/>
</dbReference>
<keyword evidence="6 14" id="KW-1133">Transmembrane helix</keyword>
<comment type="subcellular location">
    <subcellularLocation>
        <location evidence="1 14">Cell membrane</location>
        <topology evidence="1 14">Multi-pass membrane protein</topology>
    </subcellularLocation>
</comment>
<keyword evidence="3 14" id="KW-0716">Sensory transduction</keyword>
<evidence type="ECO:0000256" key="5">
    <source>
        <dbReference type="ARBA" id="ARBA00022725"/>
    </source>
</evidence>